<dbReference type="AlphaFoldDB" id="A0A1H7WRA0"/>
<protein>
    <submittedName>
        <fullName evidence="1">Putative phosphoribosyl transferase</fullName>
    </submittedName>
</protein>
<dbReference type="EMBL" id="FOAP01000013">
    <property type="protein sequence ID" value="SEM23568.1"/>
    <property type="molecule type" value="Genomic_DNA"/>
</dbReference>
<dbReference type="RefSeq" id="WP_075008778.1">
    <property type="nucleotide sequence ID" value="NZ_FOAP01000013.1"/>
</dbReference>
<accession>A0A1H7WRA0</accession>
<gene>
    <name evidence="1" type="ORF">SAMN05444354_113125</name>
</gene>
<dbReference type="OrthoDB" id="5421180at2"/>
<evidence type="ECO:0000313" key="1">
    <source>
        <dbReference type="EMBL" id="SEM23568.1"/>
    </source>
</evidence>
<keyword evidence="2" id="KW-1185">Reference proteome</keyword>
<dbReference type="GO" id="GO:0016740">
    <property type="term" value="F:transferase activity"/>
    <property type="evidence" value="ECO:0007669"/>
    <property type="project" value="UniProtKB-KW"/>
</dbReference>
<dbReference type="Gene3D" id="3.40.50.2020">
    <property type="match status" value="1"/>
</dbReference>
<sequence length="229" mass="24934">MRFQDRAEAGRRLAMLLRPYRDESMQIFGLGGGGVRVGYEVARALRVPLDIWVARQVDAPAQPGLGVGAVSEGEGFFLDVDGVRSASAPAAELTRWMDAQAGEVALCAQRLRGPHARQVPTDGTVVLVAEGIAAGDLRIHAALRGLRRQRPRRLLLAAPAGMAGELERLRVEADEVLCVQFTWDLACVSQAYEAFPPVLAFEVRQLLGQARLWAPQVREGGLEEGGRWM</sequence>
<keyword evidence="1" id="KW-0808">Transferase</keyword>
<dbReference type="Proteomes" id="UP000182719">
    <property type="component" value="Unassembled WGS sequence"/>
</dbReference>
<dbReference type="Gene3D" id="3.30.1310.20">
    <property type="entry name" value="PRTase-like"/>
    <property type="match status" value="1"/>
</dbReference>
<dbReference type="SUPFAM" id="SSF53271">
    <property type="entry name" value="PRTase-like"/>
    <property type="match status" value="1"/>
</dbReference>
<name>A0A1H7WRA0_STIAU</name>
<reference evidence="2" key="1">
    <citation type="submission" date="2016-10" db="EMBL/GenBank/DDBJ databases">
        <authorList>
            <person name="Varghese N."/>
            <person name="Submissions S."/>
        </authorList>
    </citation>
    <scope>NUCLEOTIDE SEQUENCE [LARGE SCALE GENOMIC DNA]</scope>
    <source>
        <strain evidence="2">DSM 17044</strain>
    </source>
</reference>
<organism evidence="1 2">
    <name type="scientific">Stigmatella aurantiaca</name>
    <dbReference type="NCBI Taxonomy" id="41"/>
    <lineage>
        <taxon>Bacteria</taxon>
        <taxon>Pseudomonadati</taxon>
        <taxon>Myxococcota</taxon>
        <taxon>Myxococcia</taxon>
        <taxon>Myxococcales</taxon>
        <taxon>Cystobacterineae</taxon>
        <taxon>Archangiaceae</taxon>
        <taxon>Stigmatella</taxon>
    </lineage>
</organism>
<evidence type="ECO:0000313" key="2">
    <source>
        <dbReference type="Proteomes" id="UP000182719"/>
    </source>
</evidence>
<dbReference type="InterPro" id="IPR029057">
    <property type="entry name" value="PRTase-like"/>
</dbReference>
<proteinExistence type="predicted"/>